<evidence type="ECO:0000313" key="2">
    <source>
        <dbReference type="EMBL" id="GMM34675.1"/>
    </source>
</evidence>
<proteinExistence type="predicted"/>
<dbReference type="GO" id="GO:0005737">
    <property type="term" value="C:cytoplasm"/>
    <property type="evidence" value="ECO:0007669"/>
    <property type="project" value="TreeGrafter"/>
</dbReference>
<evidence type="ECO:0000313" key="3">
    <source>
        <dbReference type="Proteomes" id="UP001360560"/>
    </source>
</evidence>
<reference evidence="2 3" key="1">
    <citation type="journal article" date="2023" name="Elife">
        <title>Identification of key yeast species and microbe-microbe interactions impacting larval growth of Drosophila in the wild.</title>
        <authorList>
            <person name="Mure A."/>
            <person name="Sugiura Y."/>
            <person name="Maeda R."/>
            <person name="Honda K."/>
            <person name="Sakurai N."/>
            <person name="Takahashi Y."/>
            <person name="Watada M."/>
            <person name="Katoh T."/>
            <person name="Gotoh A."/>
            <person name="Gotoh Y."/>
            <person name="Taniguchi I."/>
            <person name="Nakamura K."/>
            <person name="Hayashi T."/>
            <person name="Katayama T."/>
            <person name="Uemura T."/>
            <person name="Hattori Y."/>
        </authorList>
    </citation>
    <scope>NUCLEOTIDE SEQUENCE [LARGE SCALE GENOMIC DNA]</scope>
    <source>
        <strain evidence="2 3">SC-9</strain>
    </source>
</reference>
<dbReference type="Pfam" id="PF00621">
    <property type="entry name" value="RhoGEF"/>
    <property type="match status" value="1"/>
</dbReference>
<protein>
    <recommendedName>
        <fullName evidence="1">DH domain-containing protein</fullName>
    </recommendedName>
</protein>
<organism evidence="2 3">
    <name type="scientific">Saccharomycopsis crataegensis</name>
    <dbReference type="NCBI Taxonomy" id="43959"/>
    <lineage>
        <taxon>Eukaryota</taxon>
        <taxon>Fungi</taxon>
        <taxon>Dikarya</taxon>
        <taxon>Ascomycota</taxon>
        <taxon>Saccharomycotina</taxon>
        <taxon>Saccharomycetes</taxon>
        <taxon>Saccharomycopsidaceae</taxon>
        <taxon>Saccharomycopsis</taxon>
    </lineage>
</organism>
<dbReference type="Gene3D" id="1.20.900.10">
    <property type="entry name" value="Dbl homology (DH) domain"/>
    <property type="match status" value="1"/>
</dbReference>
<dbReference type="GO" id="GO:0005085">
    <property type="term" value="F:guanyl-nucleotide exchange factor activity"/>
    <property type="evidence" value="ECO:0007669"/>
    <property type="project" value="InterPro"/>
</dbReference>
<accession>A0AAV5QIA4</accession>
<gene>
    <name evidence="2" type="ORF">DASC09_020000</name>
</gene>
<dbReference type="AlphaFoldDB" id="A0AAV5QIA4"/>
<evidence type="ECO:0000259" key="1">
    <source>
        <dbReference type="PROSITE" id="PS50010"/>
    </source>
</evidence>
<feature type="domain" description="DH" evidence="1">
    <location>
        <begin position="162"/>
        <end position="383"/>
    </location>
</feature>
<dbReference type="Proteomes" id="UP001360560">
    <property type="component" value="Unassembled WGS sequence"/>
</dbReference>
<dbReference type="PROSITE" id="PS50010">
    <property type="entry name" value="DH_2"/>
    <property type="match status" value="1"/>
</dbReference>
<dbReference type="InterPro" id="IPR000219">
    <property type="entry name" value="DH_dom"/>
</dbReference>
<dbReference type="PANTHER" id="PTHR45818">
    <property type="entry name" value="PROTEIN VAV"/>
    <property type="match status" value="1"/>
</dbReference>
<dbReference type="PANTHER" id="PTHR45818:SF3">
    <property type="entry name" value="PROTEIN VAV"/>
    <property type="match status" value="1"/>
</dbReference>
<dbReference type="SUPFAM" id="SSF48065">
    <property type="entry name" value="DBL homology domain (DH-domain)"/>
    <property type="match status" value="1"/>
</dbReference>
<dbReference type="InterPro" id="IPR035899">
    <property type="entry name" value="DBL_dom_sf"/>
</dbReference>
<keyword evidence="3" id="KW-1185">Reference proteome</keyword>
<sequence>MTTQPVIGDDFCSPIVSALYHNSKEKIKNSECHSNSSTYYENLGPENHEYRLFKYPSNLIQNSITIPSPISDIIVRHSEATASAFLNTPSIVCMKTTESLADPQDFMDKTRNPSLYSRNMFCYIKNNITANSRVSDSTASPNSINITYFPNMNSASQKMALRREKIIEELLKTESSYIEFLKLLSETYTGVIEGSNLGKLSGIPLIDCIERLICEHRKFLFELQRFQSSSPLTGSASPNNSKTLHSTSDEVTSSMLSYGAAIHVSRMIADKAINLFFYEEYFSTIKLASQLLKKLNSTEFHLCKGYEKYLEAVQPRDEKLDLSLLSLLQKPVTRVGKYRLLVESLLETIPENDESIPLVEFELERIKSKLNIMNNFNDDLEKTDITKTLFSRIFFEVDQWSFPVECFGLPLLCGALGCVWRQMSGKLVSQINGIFLFKSTLIVCDIVKEEKYIVKFVIPLCCCKVQDNEATEGLYSTNIGSFKLLFEHNYGLYEISLLGLLKNEIGIWKNKLEMLTKVLYGPYEFDYSVSLSENTVKKMSLIPNRISPVDISLNRFNDSDYNFSDCYFGELVAFRAEFITTDDCNSSMINDEYEEDVGIVECSAKIEFKEQNRSTIEDKLKEVWSMELPKLTKIKKTNSFITMWGHGERKKRRSFNCFRSGTIKISTTIKRVATATNQQQTLKKTY</sequence>
<dbReference type="EMBL" id="BTFZ01000003">
    <property type="protein sequence ID" value="GMM34675.1"/>
    <property type="molecule type" value="Genomic_DNA"/>
</dbReference>
<dbReference type="RefSeq" id="XP_064851675.1">
    <property type="nucleotide sequence ID" value="XM_064995603.1"/>
</dbReference>
<dbReference type="GeneID" id="90072654"/>
<name>A0AAV5QIA4_9ASCO</name>
<comment type="caution">
    <text evidence="2">The sequence shown here is derived from an EMBL/GenBank/DDBJ whole genome shotgun (WGS) entry which is preliminary data.</text>
</comment>